<evidence type="ECO:0000313" key="4">
    <source>
        <dbReference type="Proteomes" id="UP000761380"/>
    </source>
</evidence>
<dbReference type="Pfam" id="PF02452">
    <property type="entry name" value="PemK_toxin"/>
    <property type="match status" value="1"/>
</dbReference>
<dbReference type="Gene3D" id="2.30.30.110">
    <property type="match status" value="1"/>
</dbReference>
<organism evidence="3 4">
    <name type="scientific">Selenomonas ruminantium</name>
    <dbReference type="NCBI Taxonomy" id="971"/>
    <lineage>
        <taxon>Bacteria</taxon>
        <taxon>Bacillati</taxon>
        <taxon>Bacillota</taxon>
        <taxon>Negativicutes</taxon>
        <taxon>Selenomonadales</taxon>
        <taxon>Selenomonadaceae</taxon>
        <taxon>Selenomonas</taxon>
    </lineage>
</organism>
<protein>
    <recommendedName>
        <fullName evidence="5">mRNA interferase MazF</fullName>
    </recommendedName>
</protein>
<reference evidence="3" key="1">
    <citation type="submission" date="2019-04" db="EMBL/GenBank/DDBJ databases">
        <title>Evolution of Biomass-Degrading Anaerobic Consortia Revealed by Metagenomics.</title>
        <authorList>
            <person name="Peng X."/>
        </authorList>
    </citation>
    <scope>NUCLEOTIDE SEQUENCE</scope>
    <source>
        <strain evidence="3">SIG240</strain>
    </source>
</reference>
<dbReference type="SUPFAM" id="SSF50118">
    <property type="entry name" value="Cell growth inhibitor/plasmid maintenance toxic component"/>
    <property type="match status" value="1"/>
</dbReference>
<dbReference type="InterPro" id="IPR011067">
    <property type="entry name" value="Plasmid_toxin/cell-grow_inhib"/>
</dbReference>
<name>A0A927WQI3_SELRU</name>
<dbReference type="InterPro" id="IPR003477">
    <property type="entry name" value="PemK-like"/>
</dbReference>
<evidence type="ECO:0000256" key="2">
    <source>
        <dbReference type="ARBA" id="ARBA00022649"/>
    </source>
</evidence>
<evidence type="ECO:0000313" key="3">
    <source>
        <dbReference type="EMBL" id="MBE6093749.1"/>
    </source>
</evidence>
<accession>A0A927WQI3</accession>
<proteinExistence type="inferred from homology"/>
<comment type="caution">
    <text evidence="3">The sequence shown here is derived from an EMBL/GenBank/DDBJ whole genome shotgun (WGS) entry which is preliminary data.</text>
</comment>
<evidence type="ECO:0008006" key="5">
    <source>
        <dbReference type="Google" id="ProtNLM"/>
    </source>
</evidence>
<comment type="similarity">
    <text evidence="1">Belongs to the PemK/MazF family.</text>
</comment>
<dbReference type="EMBL" id="SVBY01000133">
    <property type="protein sequence ID" value="MBE6093749.1"/>
    <property type="molecule type" value="Genomic_DNA"/>
</dbReference>
<dbReference type="AlphaFoldDB" id="A0A927WQI3"/>
<evidence type="ECO:0000256" key="1">
    <source>
        <dbReference type="ARBA" id="ARBA00007521"/>
    </source>
</evidence>
<dbReference type="Proteomes" id="UP000761380">
    <property type="component" value="Unassembled WGS sequence"/>
</dbReference>
<gene>
    <name evidence="3" type="ORF">E7201_11400</name>
</gene>
<sequence length="114" mass="13367">MDDKDIKPYDLWFASVAYEDDPSKADDRPVLVIDEKRGIYAALKITRTPPRESFWGEYRVQKWRQAGLSDPSTIRISKFLRLAPKDFRRKIGTLRMVDVAGVQNYIDRLYKNTL</sequence>
<keyword evidence="2" id="KW-1277">Toxin-antitoxin system</keyword>